<evidence type="ECO:0000256" key="1">
    <source>
        <dbReference type="ARBA" id="ARBA00001974"/>
    </source>
</evidence>
<dbReference type="InterPro" id="IPR050446">
    <property type="entry name" value="FAD-oxidoreductase/Apoptosis"/>
</dbReference>
<gene>
    <name evidence="7" type="ORF">GCM10011611_59630</name>
</gene>
<sequence length="412" mass="43260">MLPVTAGLVIVGASYAGVQMAATARDLGFAEPILLLSEEPHAPYQKPPLSKGYLSGKVDDAALPLRGEAFFTENAIDLVCNTRVAALDLAGRRVLTADGVYGFRKLMLATGSRPRRLAIPGADLDGVHVLRTLDDARALRAAMRQAERAVVVGGGYIGLEIASSLIAAGLAVMLLEAADQVLARVAMPPLARYLARKHREKGVALRLGMTAKAIVGDAGRVQAVECDDGRQIPADLVVIGIGAVPNGELAIDAGLATCSGVVVVDDRAQTSVPDVFAAGDCACAEQGGRLIRLESVQNAGDQARAAAAAATGHAPPARPVPWFWSDQYDFKVQSAGLAAGYDEVAMRGNAESDRFALFYFRGQRLIAVDTVNRPGDHLTARKLLARRAPLTPQQAADESTDLRALLDQAAAT</sequence>
<accession>A0A8J2YZF9</accession>
<evidence type="ECO:0000256" key="2">
    <source>
        <dbReference type="ARBA" id="ARBA00022630"/>
    </source>
</evidence>
<dbReference type="PANTHER" id="PTHR43557">
    <property type="entry name" value="APOPTOSIS-INDUCING FACTOR 1"/>
    <property type="match status" value="1"/>
</dbReference>
<reference evidence="7" key="1">
    <citation type="journal article" date="2014" name="Int. J. Syst. Evol. Microbiol.">
        <title>Complete genome sequence of Corynebacterium casei LMG S-19264T (=DSM 44701T), isolated from a smear-ripened cheese.</title>
        <authorList>
            <consortium name="US DOE Joint Genome Institute (JGI-PGF)"/>
            <person name="Walter F."/>
            <person name="Albersmeier A."/>
            <person name="Kalinowski J."/>
            <person name="Ruckert C."/>
        </authorList>
    </citation>
    <scope>NUCLEOTIDE SEQUENCE</scope>
    <source>
        <strain evidence="7">CGMCC 1.15725</strain>
    </source>
</reference>
<dbReference type="SUPFAM" id="SSF55424">
    <property type="entry name" value="FAD/NAD-linked reductases, dimerisation (C-terminal) domain"/>
    <property type="match status" value="1"/>
</dbReference>
<evidence type="ECO:0000256" key="3">
    <source>
        <dbReference type="ARBA" id="ARBA00022827"/>
    </source>
</evidence>
<evidence type="ECO:0000256" key="4">
    <source>
        <dbReference type="ARBA" id="ARBA00023002"/>
    </source>
</evidence>
<dbReference type="Pfam" id="PF14759">
    <property type="entry name" value="Reductase_C"/>
    <property type="match status" value="1"/>
</dbReference>
<dbReference type="GO" id="GO:0005737">
    <property type="term" value="C:cytoplasm"/>
    <property type="evidence" value="ECO:0007669"/>
    <property type="project" value="TreeGrafter"/>
</dbReference>
<feature type="domain" description="Reductase C-terminal" evidence="6">
    <location>
        <begin position="322"/>
        <end position="406"/>
    </location>
</feature>
<keyword evidence="2" id="KW-0285">Flavoprotein</keyword>
<evidence type="ECO:0000313" key="8">
    <source>
        <dbReference type="Proteomes" id="UP000646365"/>
    </source>
</evidence>
<dbReference type="InterPro" id="IPR028202">
    <property type="entry name" value="Reductase_C"/>
</dbReference>
<dbReference type="PRINTS" id="PR00368">
    <property type="entry name" value="FADPNR"/>
</dbReference>
<dbReference type="PANTHER" id="PTHR43557:SF2">
    <property type="entry name" value="RIESKE DOMAIN-CONTAINING PROTEIN-RELATED"/>
    <property type="match status" value="1"/>
</dbReference>
<protein>
    <submittedName>
        <fullName evidence="7">Oxidoreductase</fullName>
    </submittedName>
</protein>
<dbReference type="InterPro" id="IPR023753">
    <property type="entry name" value="FAD/NAD-binding_dom"/>
</dbReference>
<evidence type="ECO:0000313" key="7">
    <source>
        <dbReference type="EMBL" id="GGF45257.1"/>
    </source>
</evidence>
<dbReference type="SUPFAM" id="SSF51905">
    <property type="entry name" value="FAD/NAD(P)-binding domain"/>
    <property type="match status" value="1"/>
</dbReference>
<keyword evidence="3" id="KW-0274">FAD</keyword>
<evidence type="ECO:0000259" key="6">
    <source>
        <dbReference type="Pfam" id="PF14759"/>
    </source>
</evidence>
<keyword evidence="4" id="KW-0560">Oxidoreductase</keyword>
<dbReference type="Gene3D" id="3.50.50.60">
    <property type="entry name" value="FAD/NAD(P)-binding domain"/>
    <property type="match status" value="2"/>
</dbReference>
<keyword evidence="8" id="KW-1185">Reference proteome</keyword>
<dbReference type="InterPro" id="IPR016156">
    <property type="entry name" value="FAD/NAD-linked_Rdtase_dimer_sf"/>
</dbReference>
<dbReference type="AlphaFoldDB" id="A0A8J2YZF9"/>
<comment type="caution">
    <text evidence="7">The sequence shown here is derived from an EMBL/GenBank/DDBJ whole genome shotgun (WGS) entry which is preliminary data.</text>
</comment>
<dbReference type="Pfam" id="PF07992">
    <property type="entry name" value="Pyr_redox_2"/>
    <property type="match status" value="1"/>
</dbReference>
<comment type="cofactor">
    <cofactor evidence="1">
        <name>FAD</name>
        <dbReference type="ChEBI" id="CHEBI:57692"/>
    </cofactor>
</comment>
<dbReference type="Proteomes" id="UP000646365">
    <property type="component" value="Unassembled WGS sequence"/>
</dbReference>
<reference evidence="7" key="2">
    <citation type="submission" date="2020-09" db="EMBL/GenBank/DDBJ databases">
        <authorList>
            <person name="Sun Q."/>
            <person name="Zhou Y."/>
        </authorList>
    </citation>
    <scope>NUCLEOTIDE SEQUENCE</scope>
    <source>
        <strain evidence="7">CGMCC 1.15725</strain>
    </source>
</reference>
<dbReference type="EMBL" id="BMJQ01000022">
    <property type="protein sequence ID" value="GGF45257.1"/>
    <property type="molecule type" value="Genomic_DNA"/>
</dbReference>
<dbReference type="InterPro" id="IPR036188">
    <property type="entry name" value="FAD/NAD-bd_sf"/>
</dbReference>
<evidence type="ECO:0000259" key="5">
    <source>
        <dbReference type="Pfam" id="PF07992"/>
    </source>
</evidence>
<proteinExistence type="predicted"/>
<organism evidence="7 8">
    <name type="scientific">Aliidongia dinghuensis</name>
    <dbReference type="NCBI Taxonomy" id="1867774"/>
    <lineage>
        <taxon>Bacteria</taxon>
        <taxon>Pseudomonadati</taxon>
        <taxon>Pseudomonadota</taxon>
        <taxon>Alphaproteobacteria</taxon>
        <taxon>Rhodospirillales</taxon>
        <taxon>Dongiaceae</taxon>
        <taxon>Aliidongia</taxon>
    </lineage>
</organism>
<feature type="domain" description="FAD/NAD(P)-binding" evidence="5">
    <location>
        <begin position="8"/>
        <end position="303"/>
    </location>
</feature>
<dbReference type="PRINTS" id="PR00411">
    <property type="entry name" value="PNDRDTASEI"/>
</dbReference>
<dbReference type="Gene3D" id="3.30.390.30">
    <property type="match status" value="1"/>
</dbReference>
<dbReference type="GO" id="GO:0016651">
    <property type="term" value="F:oxidoreductase activity, acting on NAD(P)H"/>
    <property type="evidence" value="ECO:0007669"/>
    <property type="project" value="TreeGrafter"/>
</dbReference>
<name>A0A8J2YZF9_9PROT</name>